<dbReference type="GO" id="GO:0010038">
    <property type="term" value="P:response to metal ion"/>
    <property type="evidence" value="ECO:0007669"/>
    <property type="project" value="InterPro"/>
</dbReference>
<gene>
    <name evidence="2" type="ORF">HHL28_05855</name>
</gene>
<dbReference type="AlphaFoldDB" id="A0A858R6L9"/>
<accession>A0A858R6L9</accession>
<dbReference type="Pfam" id="PF03091">
    <property type="entry name" value="CutA1"/>
    <property type="match status" value="1"/>
</dbReference>
<protein>
    <submittedName>
        <fullName evidence="2">Divalent-cation tolerance protein CutA</fullName>
    </submittedName>
</protein>
<organism evidence="2 3">
    <name type="scientific">Aerophototrophica crusticola</name>
    <dbReference type="NCBI Taxonomy" id="1709002"/>
    <lineage>
        <taxon>Bacteria</taxon>
        <taxon>Pseudomonadati</taxon>
        <taxon>Pseudomonadota</taxon>
        <taxon>Alphaproteobacteria</taxon>
        <taxon>Rhodospirillales</taxon>
        <taxon>Rhodospirillaceae</taxon>
        <taxon>Aerophototrophica</taxon>
    </lineage>
</organism>
<proteinExistence type="inferred from homology"/>
<evidence type="ECO:0000313" key="3">
    <source>
        <dbReference type="Proteomes" id="UP000501891"/>
    </source>
</evidence>
<evidence type="ECO:0000256" key="1">
    <source>
        <dbReference type="ARBA" id="ARBA00010169"/>
    </source>
</evidence>
<sequence>MPDQDLPVVFAYITAGNLEEGERIGRALVEEGLAACTNLLPGMRSIYRWKGAVEQAEEVVLIAKTRADRFDSLAARVRALHSYDTPCVVALPVTAGSAPYLRWIASESTQPHD</sequence>
<dbReference type="SUPFAM" id="SSF54913">
    <property type="entry name" value="GlnB-like"/>
    <property type="match status" value="1"/>
</dbReference>
<dbReference type="GO" id="GO:0005507">
    <property type="term" value="F:copper ion binding"/>
    <property type="evidence" value="ECO:0007669"/>
    <property type="project" value="TreeGrafter"/>
</dbReference>
<evidence type="ECO:0000313" key="2">
    <source>
        <dbReference type="EMBL" id="QJE72686.1"/>
    </source>
</evidence>
<dbReference type="PANTHER" id="PTHR23419">
    <property type="entry name" value="DIVALENT CATION TOLERANCE CUTA-RELATED"/>
    <property type="match status" value="1"/>
</dbReference>
<dbReference type="EMBL" id="CP051775">
    <property type="protein sequence ID" value="QJE72686.1"/>
    <property type="molecule type" value="Genomic_DNA"/>
</dbReference>
<dbReference type="Gene3D" id="3.30.70.120">
    <property type="match status" value="1"/>
</dbReference>
<dbReference type="InterPro" id="IPR015867">
    <property type="entry name" value="N-reg_PII/ATP_PRibTrfase_C"/>
</dbReference>
<dbReference type="KEGG" id="acru:HHL28_05855"/>
<dbReference type="InterPro" id="IPR011322">
    <property type="entry name" value="N-reg_PII-like_a/b"/>
</dbReference>
<keyword evidence="3" id="KW-1185">Reference proteome</keyword>
<dbReference type="PANTHER" id="PTHR23419:SF8">
    <property type="entry name" value="FI09726P"/>
    <property type="match status" value="1"/>
</dbReference>
<comment type="similarity">
    <text evidence="1">Belongs to the CutA family.</text>
</comment>
<dbReference type="Proteomes" id="UP000501891">
    <property type="component" value="Chromosome"/>
</dbReference>
<reference evidence="2" key="1">
    <citation type="submission" date="2020-04" db="EMBL/GenBank/DDBJ databases">
        <title>A desert anoxygenic phototrophic bacterium fixes CO2 using RubisCO under aerobic conditions.</title>
        <authorList>
            <person name="Tang K."/>
        </authorList>
    </citation>
    <scope>NUCLEOTIDE SEQUENCE [LARGE SCALE GENOMIC DNA]</scope>
    <source>
        <strain evidence="2">MIMtkB3</strain>
    </source>
</reference>
<name>A0A858R6L9_9PROT</name>
<dbReference type="InterPro" id="IPR004323">
    <property type="entry name" value="Ion_tolerance_CutA"/>
</dbReference>